<protein>
    <submittedName>
        <fullName evidence="1">Uncharacterized protein</fullName>
    </submittedName>
</protein>
<name>A0A1H8LS27_9RHOB</name>
<dbReference type="RefSeq" id="WP_139208221.1">
    <property type="nucleotide sequence ID" value="NZ_CP067124.1"/>
</dbReference>
<reference evidence="1 2" key="1">
    <citation type="submission" date="2016-10" db="EMBL/GenBank/DDBJ databases">
        <authorList>
            <person name="de Groot N.N."/>
        </authorList>
    </citation>
    <scope>NUCLEOTIDE SEQUENCE [LARGE SCALE GENOMIC DNA]</scope>
    <source>
        <strain evidence="1 2">DSM 8512</strain>
    </source>
</reference>
<dbReference type="EMBL" id="FODE01000033">
    <property type="protein sequence ID" value="SEO07668.1"/>
    <property type="molecule type" value="Genomic_DNA"/>
</dbReference>
<keyword evidence="2" id="KW-1185">Reference proteome</keyword>
<accession>A0A1H8LS27</accession>
<dbReference type="Proteomes" id="UP000199054">
    <property type="component" value="Unassembled WGS sequence"/>
</dbReference>
<dbReference type="STRING" id="34002.SAMN04489859_103317"/>
<evidence type="ECO:0000313" key="2">
    <source>
        <dbReference type="Proteomes" id="UP000199054"/>
    </source>
</evidence>
<organism evidence="1 2">
    <name type="scientific">Paracoccus alcaliphilus</name>
    <dbReference type="NCBI Taxonomy" id="34002"/>
    <lineage>
        <taxon>Bacteria</taxon>
        <taxon>Pseudomonadati</taxon>
        <taxon>Pseudomonadota</taxon>
        <taxon>Alphaproteobacteria</taxon>
        <taxon>Rhodobacterales</taxon>
        <taxon>Paracoccaceae</taxon>
        <taxon>Paracoccus</taxon>
    </lineage>
</organism>
<dbReference type="AlphaFoldDB" id="A0A1H8LS27"/>
<sequence>MSDPEERCSRPLPQRGSMISIRLTEHQKRRIAAAARHGGHPSLSSYALDRLTGSEAAVTDRQKRILIGHLAGHGARLTSLAVRAVDMPRAEIVAELERAATDVVGLQRAIMM</sequence>
<evidence type="ECO:0000313" key="1">
    <source>
        <dbReference type="EMBL" id="SEO07668.1"/>
    </source>
</evidence>
<gene>
    <name evidence="1" type="ORF">SAMN04489859_103317</name>
</gene>
<proteinExistence type="predicted"/>